<protein>
    <submittedName>
        <fullName evidence="1">Uncharacterized protein</fullName>
    </submittedName>
</protein>
<reference evidence="1" key="1">
    <citation type="submission" date="2018-11" db="EMBL/GenBank/DDBJ databases">
        <authorList>
            <consortium name="Pathogen Informatics"/>
        </authorList>
    </citation>
    <scope>NUCLEOTIDE SEQUENCE</scope>
</reference>
<evidence type="ECO:0000313" key="2">
    <source>
        <dbReference type="Proteomes" id="UP000784294"/>
    </source>
</evidence>
<evidence type="ECO:0000313" key="1">
    <source>
        <dbReference type="EMBL" id="VEL30711.1"/>
    </source>
</evidence>
<dbReference type="AlphaFoldDB" id="A0A448X8J4"/>
<comment type="caution">
    <text evidence="1">The sequence shown here is derived from an EMBL/GenBank/DDBJ whole genome shotgun (WGS) entry which is preliminary data.</text>
</comment>
<dbReference type="EMBL" id="CAAALY010114718">
    <property type="protein sequence ID" value="VEL30711.1"/>
    <property type="molecule type" value="Genomic_DNA"/>
</dbReference>
<proteinExistence type="predicted"/>
<gene>
    <name evidence="1" type="ORF">PXEA_LOCUS24151</name>
</gene>
<name>A0A448X8J4_9PLAT</name>
<keyword evidence="2" id="KW-1185">Reference proteome</keyword>
<accession>A0A448X8J4</accession>
<organism evidence="1 2">
    <name type="scientific">Protopolystoma xenopodis</name>
    <dbReference type="NCBI Taxonomy" id="117903"/>
    <lineage>
        <taxon>Eukaryota</taxon>
        <taxon>Metazoa</taxon>
        <taxon>Spiralia</taxon>
        <taxon>Lophotrochozoa</taxon>
        <taxon>Platyhelminthes</taxon>
        <taxon>Monogenea</taxon>
        <taxon>Polyopisthocotylea</taxon>
        <taxon>Polystomatidea</taxon>
        <taxon>Polystomatidae</taxon>
        <taxon>Protopolystoma</taxon>
    </lineage>
</organism>
<sequence length="130" mass="14394">MSLPHIDWSDLGRIGPIGREEVGRTPEEALTWAFSSCPSLRPLDLPLVPVGTNDACISPSPPRPANQLSRQPVYCPAHQPMPARFDVTFILCQDWPKTARRPNPFEAGLELAKLELAKLTRYFSESGSGR</sequence>
<dbReference type="Proteomes" id="UP000784294">
    <property type="component" value="Unassembled WGS sequence"/>
</dbReference>